<sequence>MGWHSPALLPEVPDTRPRIERTAVTRVHGALTCYEVRARKALEAVPGGWAVSPYRGCAHACRYCTARRGHRYLGLDAGTDFDSRIVVRTDIVRRLRTELSRTWDGRPVAVGLTGDCYQHAEEIYRLMPPLVTALGEAGAAFTVHTKSPLVLRDADLLAATGGASVMVSVAFVDDQVRRMVEPGAPSAQKRLELVAALAERGVACGVAMAPILPLLTDSPDQLTATVRRIAGAGATGLLPRVLRLPPGAREWYLAWLAERHPGLVARYEELYGKSPDADTGYVTRVTEQVRALAARYGLHCGPPETAPATAASRQLSLL</sequence>
<proteinExistence type="predicted"/>
<dbReference type="GO" id="GO:0051536">
    <property type="term" value="F:iron-sulfur cluster binding"/>
    <property type="evidence" value="ECO:0007669"/>
    <property type="project" value="UniProtKB-KW"/>
</dbReference>
<evidence type="ECO:0000256" key="2">
    <source>
        <dbReference type="ARBA" id="ARBA00023004"/>
    </source>
</evidence>
<dbReference type="AlphaFoldDB" id="A0A8J3WGB4"/>
<dbReference type="GO" id="GO:0046872">
    <property type="term" value="F:metal ion binding"/>
    <property type="evidence" value="ECO:0007669"/>
    <property type="project" value="UniProtKB-KW"/>
</dbReference>
<dbReference type="InterPro" id="IPR058240">
    <property type="entry name" value="rSAM_sf"/>
</dbReference>
<dbReference type="EMBL" id="BOOI01000077">
    <property type="protein sequence ID" value="GIH88263.1"/>
    <property type="molecule type" value="Genomic_DNA"/>
</dbReference>
<dbReference type="CDD" id="cd01335">
    <property type="entry name" value="Radical_SAM"/>
    <property type="match status" value="1"/>
</dbReference>
<dbReference type="SFLD" id="SFLDG01084">
    <property type="entry name" value="Uncharacterised_Radical_SAM_Su"/>
    <property type="match status" value="1"/>
</dbReference>
<name>A0A8J3WGB4_PLARO</name>
<protein>
    <submittedName>
        <fullName evidence="5">Radical SAM protein</fullName>
    </submittedName>
</protein>
<evidence type="ECO:0000313" key="5">
    <source>
        <dbReference type="EMBL" id="GIH88263.1"/>
    </source>
</evidence>
<gene>
    <name evidence="5" type="ORF">Pro02_66710</name>
</gene>
<feature type="domain" description="Radical SAM core" evidence="4">
    <location>
        <begin position="51"/>
        <end position="218"/>
    </location>
</feature>
<keyword evidence="2" id="KW-0408">Iron</keyword>
<dbReference type="OrthoDB" id="9785699at2"/>
<dbReference type="Gene3D" id="3.80.30.30">
    <property type="match status" value="1"/>
</dbReference>
<dbReference type="GO" id="GO:0003824">
    <property type="term" value="F:catalytic activity"/>
    <property type="evidence" value="ECO:0007669"/>
    <property type="project" value="InterPro"/>
</dbReference>
<dbReference type="SUPFAM" id="SSF102114">
    <property type="entry name" value="Radical SAM enzymes"/>
    <property type="match status" value="1"/>
</dbReference>
<evidence type="ECO:0000313" key="6">
    <source>
        <dbReference type="Proteomes" id="UP000655044"/>
    </source>
</evidence>
<dbReference type="InterPro" id="IPR040086">
    <property type="entry name" value="MJ0683-like"/>
</dbReference>
<evidence type="ECO:0000256" key="3">
    <source>
        <dbReference type="ARBA" id="ARBA00023014"/>
    </source>
</evidence>
<comment type="caution">
    <text evidence="5">The sequence shown here is derived from an EMBL/GenBank/DDBJ whole genome shotgun (WGS) entry which is preliminary data.</text>
</comment>
<keyword evidence="6" id="KW-1185">Reference proteome</keyword>
<keyword evidence="3" id="KW-0411">Iron-sulfur</keyword>
<accession>A0A8J3WGB4</accession>
<dbReference type="RefSeq" id="WP_068923668.1">
    <property type="nucleotide sequence ID" value="NZ_BMQP01000051.1"/>
</dbReference>
<organism evidence="5 6">
    <name type="scientific">Planobispora rosea</name>
    <dbReference type="NCBI Taxonomy" id="35762"/>
    <lineage>
        <taxon>Bacteria</taxon>
        <taxon>Bacillati</taxon>
        <taxon>Actinomycetota</taxon>
        <taxon>Actinomycetes</taxon>
        <taxon>Streptosporangiales</taxon>
        <taxon>Streptosporangiaceae</taxon>
        <taxon>Planobispora</taxon>
    </lineage>
</organism>
<reference evidence="5" key="1">
    <citation type="submission" date="2021-01" db="EMBL/GenBank/DDBJ databases">
        <title>Whole genome shotgun sequence of Planobispora rosea NBRC 15558.</title>
        <authorList>
            <person name="Komaki H."/>
            <person name="Tamura T."/>
        </authorList>
    </citation>
    <scope>NUCLEOTIDE SEQUENCE</scope>
    <source>
        <strain evidence="5">NBRC 15558</strain>
    </source>
</reference>
<dbReference type="InterPro" id="IPR007197">
    <property type="entry name" value="rSAM"/>
</dbReference>
<dbReference type="SFLD" id="SFLDS00029">
    <property type="entry name" value="Radical_SAM"/>
    <property type="match status" value="1"/>
</dbReference>
<dbReference type="PANTHER" id="PTHR43432:SF3">
    <property type="entry name" value="SLR0285 PROTEIN"/>
    <property type="match status" value="1"/>
</dbReference>
<evidence type="ECO:0000259" key="4">
    <source>
        <dbReference type="Pfam" id="PF04055"/>
    </source>
</evidence>
<dbReference type="Proteomes" id="UP000655044">
    <property type="component" value="Unassembled WGS sequence"/>
</dbReference>
<dbReference type="PANTHER" id="PTHR43432">
    <property type="entry name" value="SLR0285 PROTEIN"/>
    <property type="match status" value="1"/>
</dbReference>
<keyword evidence="1" id="KW-0479">Metal-binding</keyword>
<dbReference type="Pfam" id="PF04055">
    <property type="entry name" value="Radical_SAM"/>
    <property type="match status" value="1"/>
</dbReference>
<evidence type="ECO:0000256" key="1">
    <source>
        <dbReference type="ARBA" id="ARBA00022723"/>
    </source>
</evidence>